<dbReference type="OrthoDB" id="9802739at2"/>
<feature type="domain" description="Glucose-6-phosphate dehydrogenase NAD-binding" evidence="9">
    <location>
        <begin position="31"/>
        <end position="214"/>
    </location>
</feature>
<protein>
    <recommendedName>
        <fullName evidence="7">Glucose-6-phosphate 1-dehydrogenase</fullName>
        <shortName evidence="7">G6PD</shortName>
        <ecNumber evidence="7">1.1.1.49</ecNumber>
    </recommendedName>
</protein>
<dbReference type="NCBIfam" id="NF009492">
    <property type="entry name" value="PRK12853.1-3"/>
    <property type="match status" value="1"/>
</dbReference>
<evidence type="ECO:0000256" key="6">
    <source>
        <dbReference type="ARBA" id="ARBA00023277"/>
    </source>
</evidence>
<dbReference type="Pfam" id="PF02781">
    <property type="entry name" value="G6PD_C"/>
    <property type="match status" value="1"/>
</dbReference>
<dbReference type="GO" id="GO:0005829">
    <property type="term" value="C:cytosol"/>
    <property type="evidence" value="ECO:0007669"/>
    <property type="project" value="TreeGrafter"/>
</dbReference>
<evidence type="ECO:0000256" key="2">
    <source>
        <dbReference type="ARBA" id="ARBA00009975"/>
    </source>
</evidence>
<evidence type="ECO:0000313" key="12">
    <source>
        <dbReference type="Proteomes" id="UP000272503"/>
    </source>
</evidence>
<evidence type="ECO:0000256" key="4">
    <source>
        <dbReference type="ARBA" id="ARBA00022857"/>
    </source>
</evidence>
<dbReference type="SUPFAM" id="SSF51735">
    <property type="entry name" value="NAD(P)-binding Rossmann-fold domains"/>
    <property type="match status" value="1"/>
</dbReference>
<dbReference type="EC" id="1.1.1.49" evidence="7"/>
<dbReference type="EMBL" id="RCUX01000011">
    <property type="protein sequence ID" value="RLP74283.1"/>
    <property type="molecule type" value="Genomic_DNA"/>
</dbReference>
<comment type="pathway">
    <text evidence="1 7">Carbohydrate degradation; pentose phosphate pathway; D-ribulose 5-phosphate from D-glucose 6-phosphate (oxidative stage): step 1/3.</text>
</comment>
<feature type="binding site" evidence="7">
    <location>
        <position position="243"/>
    </location>
    <ligand>
        <name>substrate</name>
    </ligand>
</feature>
<accession>A0A3L7A1V7</accession>
<feature type="binding site" evidence="7">
    <location>
        <position position="68"/>
    </location>
    <ligand>
        <name>NADP(+)</name>
        <dbReference type="ChEBI" id="CHEBI:58349"/>
    </ligand>
</feature>
<evidence type="ECO:0000259" key="9">
    <source>
        <dbReference type="Pfam" id="PF00479"/>
    </source>
</evidence>
<feature type="domain" description="Glucose-6-phosphate dehydrogenase C-terminal" evidence="10">
    <location>
        <begin position="216"/>
        <end position="512"/>
    </location>
</feature>
<feature type="binding site" evidence="7">
    <location>
        <position position="262"/>
    </location>
    <ligand>
        <name>substrate</name>
    </ligand>
</feature>
<dbReference type="AlphaFoldDB" id="A0A3L7A1V7"/>
<feature type="active site" description="Proton acceptor" evidence="7">
    <location>
        <position position="267"/>
    </location>
</feature>
<dbReference type="SUPFAM" id="SSF55347">
    <property type="entry name" value="Glyceraldehyde-3-phosphate dehydrogenase-like, C-terminal domain"/>
    <property type="match status" value="1"/>
</dbReference>
<dbReference type="PRINTS" id="PR00079">
    <property type="entry name" value="G6PDHDRGNASE"/>
</dbReference>
<dbReference type="GO" id="GO:0050661">
    <property type="term" value="F:NADP binding"/>
    <property type="evidence" value="ECO:0007669"/>
    <property type="project" value="UniProtKB-UniRule"/>
</dbReference>
<dbReference type="Gene3D" id="3.30.360.10">
    <property type="entry name" value="Dihydrodipicolinate Reductase, domain 2"/>
    <property type="match status" value="1"/>
</dbReference>
<feature type="binding site" evidence="7">
    <location>
        <position position="205"/>
    </location>
    <ligand>
        <name>substrate</name>
    </ligand>
</feature>
<feature type="binding site" evidence="7">
    <location>
        <begin position="110"/>
        <end position="111"/>
    </location>
    <ligand>
        <name>NADP(+)</name>
        <dbReference type="ChEBI" id="CHEBI:58349"/>
    </ligand>
</feature>
<dbReference type="Gene3D" id="3.40.50.720">
    <property type="entry name" value="NAD(P)-binding Rossmann-like Domain"/>
    <property type="match status" value="1"/>
</dbReference>
<dbReference type="HAMAP" id="MF_00966">
    <property type="entry name" value="G6PD"/>
    <property type="match status" value="1"/>
</dbReference>
<feature type="compositionally biased region" description="Basic and acidic residues" evidence="8">
    <location>
        <begin position="503"/>
        <end position="514"/>
    </location>
</feature>
<feature type="binding site" evidence="7">
    <location>
        <position position="365"/>
    </location>
    <ligand>
        <name>substrate</name>
    </ligand>
</feature>
<dbReference type="InterPro" id="IPR019796">
    <property type="entry name" value="G6P_DH_AS"/>
</dbReference>
<feature type="region of interest" description="Disordered" evidence="8">
    <location>
        <begin position="490"/>
        <end position="514"/>
    </location>
</feature>
<gene>
    <name evidence="7" type="primary">zwf</name>
    <name evidence="11" type="ORF">D9V32_13075</name>
</gene>
<proteinExistence type="inferred from homology"/>
<evidence type="ECO:0000256" key="5">
    <source>
        <dbReference type="ARBA" id="ARBA00023002"/>
    </source>
</evidence>
<comment type="catalytic activity">
    <reaction evidence="7">
        <text>D-glucose 6-phosphate + NADP(+) = 6-phospho-D-glucono-1,5-lactone + NADPH + H(+)</text>
        <dbReference type="Rhea" id="RHEA:15841"/>
        <dbReference type="ChEBI" id="CHEBI:15378"/>
        <dbReference type="ChEBI" id="CHEBI:57783"/>
        <dbReference type="ChEBI" id="CHEBI:57955"/>
        <dbReference type="ChEBI" id="CHEBI:58349"/>
        <dbReference type="ChEBI" id="CHEBI:61548"/>
        <dbReference type="EC" id="1.1.1.49"/>
    </reaction>
</comment>
<evidence type="ECO:0000256" key="3">
    <source>
        <dbReference type="ARBA" id="ARBA00022526"/>
    </source>
</evidence>
<comment type="similarity">
    <text evidence="2 7">Belongs to the glucose-6-phosphate dehydrogenase family.</text>
</comment>
<reference evidence="11 12" key="1">
    <citation type="submission" date="2018-10" db="EMBL/GenBank/DDBJ databases">
        <authorList>
            <person name="Li J."/>
        </authorList>
    </citation>
    <scope>NUCLEOTIDE SEQUENCE [LARGE SCALE GENOMIC DNA]</scope>
    <source>
        <strain evidence="11 12">IF 016277</strain>
    </source>
</reference>
<keyword evidence="3 7" id="KW-0313">Glucose metabolism</keyword>
<evidence type="ECO:0000313" key="11">
    <source>
        <dbReference type="EMBL" id="RLP74283.1"/>
    </source>
</evidence>
<dbReference type="Proteomes" id="UP000272503">
    <property type="component" value="Unassembled WGS sequence"/>
</dbReference>
<keyword evidence="12" id="KW-1185">Reference proteome</keyword>
<feature type="binding site" evidence="7">
    <location>
        <position position="209"/>
    </location>
    <ligand>
        <name>substrate</name>
    </ligand>
</feature>
<dbReference type="InterPro" id="IPR001282">
    <property type="entry name" value="G6P_DH"/>
</dbReference>
<evidence type="ECO:0000256" key="1">
    <source>
        <dbReference type="ARBA" id="ARBA00004937"/>
    </source>
</evidence>
<evidence type="ECO:0000259" key="10">
    <source>
        <dbReference type="Pfam" id="PF02781"/>
    </source>
</evidence>
<keyword evidence="6 7" id="KW-0119">Carbohydrate metabolism</keyword>
<dbReference type="FunFam" id="3.30.360.10:FF:000011">
    <property type="entry name" value="Glucose-6-phosphate 1-dehydrogenase"/>
    <property type="match status" value="1"/>
</dbReference>
<dbReference type="NCBIfam" id="TIGR00871">
    <property type="entry name" value="zwf"/>
    <property type="match status" value="1"/>
</dbReference>
<name>A0A3L7A1V7_9MICO</name>
<comment type="caution">
    <text evidence="7">Lacks conserved residue(s) required for the propagation of feature annotation.</text>
</comment>
<comment type="caution">
    <text evidence="11">The sequence shown here is derived from an EMBL/GenBank/DDBJ whole genome shotgun (WGS) entry which is preliminary data.</text>
</comment>
<dbReference type="PROSITE" id="PS00069">
    <property type="entry name" value="G6P_DEHYDROGENASE"/>
    <property type="match status" value="1"/>
</dbReference>
<dbReference type="PANTHER" id="PTHR23429:SF0">
    <property type="entry name" value="GLUCOSE-6-PHOSPHATE 1-DEHYDROGENASE"/>
    <property type="match status" value="1"/>
</dbReference>
<organism evidence="11 12">
    <name type="scientific">Mycetocola tolaasinivorans</name>
    <dbReference type="NCBI Taxonomy" id="76635"/>
    <lineage>
        <taxon>Bacteria</taxon>
        <taxon>Bacillati</taxon>
        <taxon>Actinomycetota</taxon>
        <taxon>Actinomycetes</taxon>
        <taxon>Micrococcales</taxon>
        <taxon>Microbacteriaceae</taxon>
        <taxon>Mycetocola</taxon>
    </lineage>
</organism>
<dbReference type="InterPro" id="IPR036291">
    <property type="entry name" value="NAD(P)-bd_dom_sf"/>
</dbReference>
<feature type="binding site" evidence="7">
    <location>
        <position position="175"/>
    </location>
    <ligand>
        <name>NADP(+)</name>
        <dbReference type="ChEBI" id="CHEBI:58349"/>
    </ligand>
</feature>
<dbReference type="InterPro" id="IPR022675">
    <property type="entry name" value="G6P_DH_C"/>
</dbReference>
<dbReference type="UniPathway" id="UPA00115">
    <property type="reaction ID" value="UER00408"/>
</dbReference>
<evidence type="ECO:0000256" key="7">
    <source>
        <dbReference type="HAMAP-Rule" id="MF_00966"/>
    </source>
</evidence>
<evidence type="ECO:0000256" key="8">
    <source>
        <dbReference type="SAM" id="MobiDB-lite"/>
    </source>
</evidence>
<keyword evidence="4 7" id="KW-0521">NADP</keyword>
<dbReference type="GO" id="GO:0006006">
    <property type="term" value="P:glucose metabolic process"/>
    <property type="evidence" value="ECO:0007669"/>
    <property type="project" value="UniProtKB-KW"/>
</dbReference>
<sequence length="514" mass="57806">MSPVDITPEFNPLRLSSDRRLNRIAGPSGLVIFGVTGDLSRKKLMPAVYDLANRGLLPPGFSLVGFARRDWEDQDFMQVVHDSVREHSRTEFREEVWAQLAQGIRFVPGEFDDNEAFDRLKQTVETLDRERGTMGNHAFYLSIPPKAFPIVTEQLRRSGLADHKEDSWRRVVIEKPFGSDLKTARELNAVVESVFPADSVFRIDHYLGKETVQNILALRFANQMFEPLWNANHVDHVQITMAEDIGVGGRAGYYDGIGAARDVIQNHLLQLLALTAMEEPNSFDASDLRAEKEKVLAAVRLPEDLSTATARGQYAGGWQGGEQVPGFLDEDGMNPESITETYAAMRLDINTRRWAGVPFYLRAGKRLGRRVTEIAVVFKRAPQYLFEESQTAELGQNALVIRVQPDEGVTIRFGSKVPGASTQVRDVTMDFGYGHAFTEASPEAYERLILDVLLGDPPLFPRHEEVELSWKILDPIEEFWAAQGGPLDQYQPGSWGPASADELLQRDGRNWRRP</sequence>
<dbReference type="GO" id="GO:0004345">
    <property type="term" value="F:glucose-6-phosphate dehydrogenase activity"/>
    <property type="evidence" value="ECO:0007669"/>
    <property type="project" value="UniProtKB-UniRule"/>
</dbReference>
<comment type="function">
    <text evidence="7">Catalyzes the oxidation of glucose 6-phosphate to 6-phosphogluconolactone.</text>
</comment>
<dbReference type="InterPro" id="IPR022674">
    <property type="entry name" value="G6P_DH_NAD-bd"/>
</dbReference>
<dbReference type="PIRSF" id="PIRSF000110">
    <property type="entry name" value="G6PD"/>
    <property type="match status" value="1"/>
</dbReference>
<dbReference type="RefSeq" id="WP_121649367.1">
    <property type="nucleotide sequence ID" value="NZ_RCUX01000011.1"/>
</dbReference>
<dbReference type="Pfam" id="PF00479">
    <property type="entry name" value="G6PD_N"/>
    <property type="match status" value="1"/>
</dbReference>
<dbReference type="PANTHER" id="PTHR23429">
    <property type="entry name" value="GLUCOSE-6-PHOSPHATE 1-DEHYDROGENASE G6PD"/>
    <property type="match status" value="1"/>
</dbReference>
<keyword evidence="5 7" id="KW-0560">Oxidoreductase</keyword>
<dbReference type="GO" id="GO:0009051">
    <property type="term" value="P:pentose-phosphate shunt, oxidative branch"/>
    <property type="evidence" value="ECO:0007669"/>
    <property type="project" value="TreeGrafter"/>
</dbReference>